<evidence type="ECO:0008006" key="3">
    <source>
        <dbReference type="Google" id="ProtNLM"/>
    </source>
</evidence>
<gene>
    <name evidence="1" type="ORF">GCM10010328_10290</name>
</gene>
<name>A0ABQ3BF07_9ACTN</name>
<dbReference type="EMBL" id="BMUW01000001">
    <property type="protein sequence ID" value="GGZ38434.1"/>
    <property type="molecule type" value="Genomic_DNA"/>
</dbReference>
<organism evidence="1 2">
    <name type="scientific">Streptomyces rubiginosohelvolus</name>
    <dbReference type="NCBI Taxonomy" id="67362"/>
    <lineage>
        <taxon>Bacteria</taxon>
        <taxon>Bacillati</taxon>
        <taxon>Actinomycetota</taxon>
        <taxon>Actinomycetes</taxon>
        <taxon>Kitasatosporales</taxon>
        <taxon>Streptomycetaceae</taxon>
        <taxon>Streptomyces</taxon>
    </lineage>
</organism>
<reference evidence="2" key="1">
    <citation type="journal article" date="2019" name="Int. J. Syst. Evol. Microbiol.">
        <title>The Global Catalogue of Microorganisms (GCM) 10K type strain sequencing project: providing services to taxonomists for standard genome sequencing and annotation.</title>
        <authorList>
            <consortium name="The Broad Institute Genomics Platform"/>
            <consortium name="The Broad Institute Genome Sequencing Center for Infectious Disease"/>
            <person name="Wu L."/>
            <person name="Ma J."/>
        </authorList>
    </citation>
    <scope>NUCLEOTIDE SEQUENCE [LARGE SCALE GENOMIC DNA]</scope>
    <source>
        <strain evidence="2">JCM 4602</strain>
    </source>
</reference>
<comment type="caution">
    <text evidence="1">The sequence shown here is derived from an EMBL/GenBank/DDBJ whole genome shotgun (WGS) entry which is preliminary data.</text>
</comment>
<sequence length="95" mass="10523">MRAAQPRVLLRLRRHDLDLDMPQLAQLKQMFELSLLRIEVSDARGERLPVVGQPSPTAEGGRGVLLVEALSVRWGTEHGPFARKTVRAEVALTGS</sequence>
<proteinExistence type="predicted"/>
<evidence type="ECO:0000313" key="2">
    <source>
        <dbReference type="Proteomes" id="UP000624183"/>
    </source>
</evidence>
<protein>
    <recommendedName>
        <fullName evidence="3">Regulatory protein</fullName>
    </recommendedName>
</protein>
<keyword evidence="2" id="KW-1185">Reference proteome</keyword>
<accession>A0ABQ3BF07</accession>
<evidence type="ECO:0000313" key="1">
    <source>
        <dbReference type="EMBL" id="GGZ38434.1"/>
    </source>
</evidence>
<dbReference type="InterPro" id="IPR036890">
    <property type="entry name" value="HATPase_C_sf"/>
</dbReference>
<dbReference type="Gene3D" id="3.30.565.10">
    <property type="entry name" value="Histidine kinase-like ATPase, C-terminal domain"/>
    <property type="match status" value="1"/>
</dbReference>
<dbReference type="Proteomes" id="UP000624183">
    <property type="component" value="Unassembled WGS sequence"/>
</dbReference>